<accession>A0ACD0P1A1</accession>
<reference evidence="1 2" key="1">
    <citation type="journal article" date="2018" name="Mol. Biol. Evol.">
        <title>Broad Genomic Sampling Reveals a Smut Pathogenic Ancestry of the Fungal Clade Ustilaginomycotina.</title>
        <authorList>
            <person name="Kijpornyongpan T."/>
            <person name="Mondo S.J."/>
            <person name="Barry K."/>
            <person name="Sandor L."/>
            <person name="Lee J."/>
            <person name="Lipzen A."/>
            <person name="Pangilinan J."/>
            <person name="LaButti K."/>
            <person name="Hainaut M."/>
            <person name="Henrissat B."/>
            <person name="Grigoriev I.V."/>
            <person name="Spatafora J.W."/>
            <person name="Aime M.C."/>
        </authorList>
    </citation>
    <scope>NUCLEOTIDE SEQUENCE [LARGE SCALE GENOMIC DNA]</scope>
    <source>
        <strain evidence="1 2">SA 807</strain>
    </source>
</reference>
<dbReference type="EMBL" id="KZ819813">
    <property type="protein sequence ID" value="PWN51854.1"/>
    <property type="molecule type" value="Genomic_DNA"/>
</dbReference>
<dbReference type="Proteomes" id="UP000245626">
    <property type="component" value="Unassembled WGS sequence"/>
</dbReference>
<name>A0ACD0P1A1_9BASI</name>
<sequence length="186" mass="20496">MNIPSASASLKSVQEQRFLNEPEQELDEATPTETSQALAKSRKFLVDRLLPDLETAQRRLDSIATEIQELEKLRVALRELDLQSDKEGVKDGLYLSDLGEGVALQAGFSNQADPIISIGRGNFLQLTNKEARAFISSKLKILERRKEAAYEKVAQIEAHVHLTSTSISQLDALHKGGSLIDGLQTA</sequence>
<proteinExistence type="predicted"/>
<gene>
    <name evidence="1" type="ORF">IE53DRAFT_385779</name>
</gene>
<evidence type="ECO:0000313" key="1">
    <source>
        <dbReference type="EMBL" id="PWN51854.1"/>
    </source>
</evidence>
<keyword evidence="2" id="KW-1185">Reference proteome</keyword>
<protein>
    <submittedName>
        <fullName evidence="1">Uncharacterized protein</fullName>
    </submittedName>
</protein>
<evidence type="ECO:0000313" key="2">
    <source>
        <dbReference type="Proteomes" id="UP000245626"/>
    </source>
</evidence>
<organism evidence="1 2">
    <name type="scientific">Violaceomyces palustris</name>
    <dbReference type="NCBI Taxonomy" id="1673888"/>
    <lineage>
        <taxon>Eukaryota</taxon>
        <taxon>Fungi</taxon>
        <taxon>Dikarya</taxon>
        <taxon>Basidiomycota</taxon>
        <taxon>Ustilaginomycotina</taxon>
        <taxon>Ustilaginomycetes</taxon>
        <taxon>Violaceomycetales</taxon>
        <taxon>Violaceomycetaceae</taxon>
        <taxon>Violaceomyces</taxon>
    </lineage>
</organism>